<dbReference type="PANTHER" id="PTHR42935">
    <property type="entry name" value="SLR0930 PROTEIN"/>
    <property type="match status" value="1"/>
</dbReference>
<organism evidence="1 2">
    <name type="scientific">Campylobacter iguaniorum</name>
    <dbReference type="NCBI Taxonomy" id="1244531"/>
    <lineage>
        <taxon>Bacteria</taxon>
        <taxon>Pseudomonadati</taxon>
        <taxon>Campylobacterota</taxon>
        <taxon>Epsilonproteobacteria</taxon>
        <taxon>Campylobacterales</taxon>
        <taxon>Campylobacteraceae</taxon>
        <taxon>Campylobacter</taxon>
    </lineage>
</organism>
<dbReference type="SUPFAM" id="SSF52540">
    <property type="entry name" value="P-loop containing nucleoside triphosphate hydrolases"/>
    <property type="match status" value="1"/>
</dbReference>
<dbReference type="EMBL" id="CP009043">
    <property type="protein sequence ID" value="AII14636.1"/>
    <property type="molecule type" value="Genomic_DNA"/>
</dbReference>
<dbReference type="eggNOG" id="COG2607">
    <property type="taxonomic scope" value="Bacteria"/>
</dbReference>
<gene>
    <name evidence="1" type="ORF">CIG1485E_0791</name>
</gene>
<dbReference type="Gene3D" id="3.40.50.300">
    <property type="entry name" value="P-loop containing nucleotide triphosphate hydrolases"/>
    <property type="match status" value="1"/>
</dbReference>
<evidence type="ECO:0000313" key="1">
    <source>
        <dbReference type="EMBL" id="AII14636.1"/>
    </source>
</evidence>
<dbReference type="PATRIC" id="fig|1244531.6.peg.756"/>
<proteinExistence type="predicted"/>
<protein>
    <submittedName>
        <fullName evidence="1">ATPase (AAA+ superfamily, DUF815 domain)</fullName>
    </submittedName>
</protein>
<dbReference type="Proteomes" id="UP000028486">
    <property type="component" value="Chromosome"/>
</dbReference>
<dbReference type="KEGG" id="caj:CIG1485E_0791"/>
<accession>A0A076F9F3</accession>
<sequence>MSINWKETKAAIVRHGELKGVKDLLISDLDALVSIDRQKEELLKNTLNFLNDKGANHALLWGEMGCGKSSLVRAVFCKFMDKNLRLIEISKFELVSLYEILEEIRTNLEFKFIIFCDDFSFEASDSAISELKNLLEGSIQAPPKNALFYATSNRKHLVKSQKNHENYIIEKESNRENLSLADRFGLQISFYEMDVSEYMAVVKSYFDGVSVDEATLKREALAYASSKGVRSARSARQFWLSFRSEFEK</sequence>
<dbReference type="AlphaFoldDB" id="A0A076F9F3"/>
<dbReference type="RefSeq" id="WP_038453959.1">
    <property type="nucleotide sequence ID" value="NZ_CP009043.1"/>
</dbReference>
<dbReference type="PANTHER" id="PTHR42935:SF1">
    <property type="entry name" value="SLR0930 PROTEIN"/>
    <property type="match status" value="1"/>
</dbReference>
<name>A0A076F9F3_9BACT</name>
<dbReference type="HOGENOM" id="CLU_039512_0_0_7"/>
<reference evidence="2" key="1">
    <citation type="journal article" date="2014" name="Genome Announc.">
        <title>Complete Genome Sequence of Campylobacter iguaniorum Strain 1485ET, Isolated from a Bearded Dragon (Pogona vitticeps).</title>
        <authorList>
            <person name="Gilbert M.J."/>
            <person name="Miller W.G."/>
            <person name="Yee E."/>
            <person name="Kik M."/>
            <person name="Wagenaar J.A."/>
            <person name="Duim B."/>
        </authorList>
    </citation>
    <scope>NUCLEOTIDE SEQUENCE [LARGE SCALE GENOMIC DNA]</scope>
    <source>
        <strain evidence="2">1485E</strain>
    </source>
</reference>
<dbReference type="STRING" id="1244531.CIG2463D_0792"/>
<dbReference type="OrthoDB" id="9812140at2"/>
<dbReference type="InterPro" id="IPR027417">
    <property type="entry name" value="P-loop_NTPase"/>
</dbReference>
<dbReference type="Pfam" id="PF05673">
    <property type="entry name" value="DUF815"/>
    <property type="match status" value="1"/>
</dbReference>
<keyword evidence="2" id="KW-1185">Reference proteome</keyword>
<evidence type="ECO:0000313" key="2">
    <source>
        <dbReference type="Proteomes" id="UP000028486"/>
    </source>
</evidence>
<dbReference type="InterPro" id="IPR008533">
    <property type="entry name" value="DUF815"/>
</dbReference>